<dbReference type="AlphaFoldDB" id="S5XWK6"/>
<evidence type="ECO:0000313" key="14">
    <source>
        <dbReference type="Proteomes" id="UP000015480"/>
    </source>
</evidence>
<comment type="pathway">
    <text evidence="3 12">Glycolipid biosynthesis; lipid IV(A) biosynthesis; lipid IV(A) from (3R)-3-hydroxytetradecanoyl-[acyl-carrier-protein] and UDP-N-acetyl-alpha-D-glucosamine: step 2/6.</text>
</comment>
<dbReference type="Proteomes" id="UP000015480">
    <property type="component" value="Chromosome"/>
</dbReference>
<evidence type="ECO:0000256" key="6">
    <source>
        <dbReference type="ARBA" id="ARBA00022556"/>
    </source>
</evidence>
<dbReference type="InterPro" id="IPR004463">
    <property type="entry name" value="UDP-acyl_GlcNac_deAcase"/>
</dbReference>
<organism evidence="13 14">
    <name type="scientific">Paracoccus aminophilus JCM 7686</name>
    <dbReference type="NCBI Taxonomy" id="1367847"/>
    <lineage>
        <taxon>Bacteria</taxon>
        <taxon>Pseudomonadati</taxon>
        <taxon>Pseudomonadota</taxon>
        <taxon>Alphaproteobacteria</taxon>
        <taxon>Rhodobacterales</taxon>
        <taxon>Paracoccaceae</taxon>
        <taxon>Paracoccus</taxon>
    </lineage>
</organism>
<dbReference type="GO" id="GO:0009245">
    <property type="term" value="P:lipid A biosynthetic process"/>
    <property type="evidence" value="ECO:0007669"/>
    <property type="project" value="UniProtKB-UniRule"/>
</dbReference>
<evidence type="ECO:0000256" key="9">
    <source>
        <dbReference type="ARBA" id="ARBA00022833"/>
    </source>
</evidence>
<feature type="binding site" evidence="12">
    <location>
        <position position="92"/>
    </location>
    <ligand>
        <name>Zn(2+)</name>
        <dbReference type="ChEBI" id="CHEBI:29105"/>
    </ligand>
</feature>
<evidence type="ECO:0000256" key="1">
    <source>
        <dbReference type="ARBA" id="ARBA00001947"/>
    </source>
</evidence>
<dbReference type="InterPro" id="IPR020568">
    <property type="entry name" value="Ribosomal_Su5_D2-typ_SF"/>
</dbReference>
<dbReference type="STRING" id="1367847.JCM7686_0691"/>
<dbReference type="PANTHER" id="PTHR33694">
    <property type="entry name" value="UDP-3-O-ACYL-N-ACETYLGLUCOSAMINE DEACETYLASE 1, MITOCHONDRIAL-RELATED"/>
    <property type="match status" value="1"/>
</dbReference>
<keyword evidence="10 12" id="KW-0443">Lipid metabolism</keyword>
<feature type="binding site" evidence="12">
    <location>
        <position position="249"/>
    </location>
    <ligand>
        <name>Zn(2+)</name>
        <dbReference type="ChEBI" id="CHEBI:29105"/>
    </ligand>
</feature>
<protein>
    <recommendedName>
        <fullName evidence="4 12">UDP-3-O-acyl-N-acetylglucosamine deacetylase</fullName>
        <shortName evidence="12">UDP-3-O-acyl-GlcNAc deacetylase</shortName>
        <ecNumber evidence="4 12">3.5.1.108</ecNumber>
    </recommendedName>
    <alternativeName>
        <fullName evidence="12">UDP-3-O-[R-3-hydroxymyristoyl]-N-acetylglucosamine deacetylase</fullName>
    </alternativeName>
</protein>
<evidence type="ECO:0000256" key="8">
    <source>
        <dbReference type="ARBA" id="ARBA00022801"/>
    </source>
</evidence>
<dbReference type="SUPFAM" id="SSF54211">
    <property type="entry name" value="Ribosomal protein S5 domain 2-like"/>
    <property type="match status" value="2"/>
</dbReference>
<keyword evidence="8 12" id="KW-0378">Hydrolase</keyword>
<feature type="binding site" evidence="12">
    <location>
        <position position="253"/>
    </location>
    <ligand>
        <name>Zn(2+)</name>
        <dbReference type="ChEBI" id="CHEBI:29105"/>
    </ligand>
</feature>
<evidence type="ECO:0000256" key="5">
    <source>
        <dbReference type="ARBA" id="ARBA00022516"/>
    </source>
</evidence>
<evidence type="ECO:0000256" key="2">
    <source>
        <dbReference type="ARBA" id="ARBA00002923"/>
    </source>
</evidence>
<evidence type="ECO:0000256" key="12">
    <source>
        <dbReference type="HAMAP-Rule" id="MF_00388"/>
    </source>
</evidence>
<gene>
    <name evidence="12" type="primary">lpxC</name>
    <name evidence="13" type="ORF">JCM7686_0691</name>
</gene>
<evidence type="ECO:0000256" key="11">
    <source>
        <dbReference type="ARBA" id="ARBA00024535"/>
    </source>
</evidence>
<keyword evidence="7 12" id="KW-0479">Metal-binding</keyword>
<dbReference type="GO" id="GO:0016020">
    <property type="term" value="C:membrane"/>
    <property type="evidence" value="ECO:0007669"/>
    <property type="project" value="GOC"/>
</dbReference>
<dbReference type="InterPro" id="IPR015870">
    <property type="entry name" value="UDP-acyl_N-AcGlcN_deAcase_N"/>
</dbReference>
<dbReference type="EC" id="3.5.1.108" evidence="4 12"/>
<keyword evidence="9 12" id="KW-0862">Zinc</keyword>
<comment type="catalytic activity">
    <reaction evidence="11 12">
        <text>a UDP-3-O-[(3R)-3-hydroxyacyl]-N-acetyl-alpha-D-glucosamine + H2O = a UDP-3-O-[(3R)-3-hydroxyacyl]-alpha-D-glucosamine + acetate</text>
        <dbReference type="Rhea" id="RHEA:67816"/>
        <dbReference type="ChEBI" id="CHEBI:15377"/>
        <dbReference type="ChEBI" id="CHEBI:30089"/>
        <dbReference type="ChEBI" id="CHEBI:137740"/>
        <dbReference type="ChEBI" id="CHEBI:173225"/>
        <dbReference type="EC" id="3.5.1.108"/>
    </reaction>
</comment>
<dbReference type="EMBL" id="CP006650">
    <property type="protein sequence ID" value="AGT07800.1"/>
    <property type="molecule type" value="Genomic_DNA"/>
</dbReference>
<keyword evidence="6 12" id="KW-0441">Lipid A biosynthesis</keyword>
<dbReference type="eggNOG" id="COG0774">
    <property type="taxonomic scope" value="Bacteria"/>
</dbReference>
<evidence type="ECO:0000256" key="7">
    <source>
        <dbReference type="ARBA" id="ARBA00022723"/>
    </source>
</evidence>
<dbReference type="PATRIC" id="fig|1367847.3.peg.642"/>
<dbReference type="UniPathway" id="UPA00359">
    <property type="reaction ID" value="UER00478"/>
</dbReference>
<keyword evidence="14" id="KW-1185">Reference proteome</keyword>
<evidence type="ECO:0000313" key="13">
    <source>
        <dbReference type="EMBL" id="AGT07800.1"/>
    </source>
</evidence>
<proteinExistence type="inferred from homology"/>
<comment type="function">
    <text evidence="2 12">Catalyzes the hydrolysis of UDP-3-O-myristoyl-N-acetylglucosamine to form UDP-3-O-myristoylglucosamine and acetate, the committed step in lipid A biosynthesis.</text>
</comment>
<dbReference type="HOGENOM" id="CLU_046528_1_1_5"/>
<evidence type="ECO:0000256" key="4">
    <source>
        <dbReference type="ARBA" id="ARBA00012745"/>
    </source>
</evidence>
<dbReference type="NCBIfam" id="TIGR00325">
    <property type="entry name" value="lpxC"/>
    <property type="match status" value="1"/>
</dbReference>
<evidence type="ECO:0000256" key="10">
    <source>
        <dbReference type="ARBA" id="ARBA00023098"/>
    </source>
</evidence>
<reference evidence="13 14" key="1">
    <citation type="journal article" date="2014" name="BMC Genomics">
        <title>Architecture and functions of a multipartite genome of the methylotrophic bacterium Paracoccus aminophilus JCM 7686, containing primary and secondary chromids.</title>
        <authorList>
            <person name="Dziewit L."/>
            <person name="Czarnecki J."/>
            <person name="Wibberg D."/>
            <person name="Radlinska M."/>
            <person name="Mrozek P."/>
            <person name="Szymczak M."/>
            <person name="Schluter A."/>
            <person name="Puhler A."/>
            <person name="Bartosik D."/>
        </authorList>
    </citation>
    <scope>NUCLEOTIDE SEQUENCE [LARGE SCALE GENOMIC DNA]</scope>
    <source>
        <strain evidence="13">JCM 7686</strain>
    </source>
</reference>
<dbReference type="Pfam" id="PF03331">
    <property type="entry name" value="LpxC"/>
    <property type="match status" value="1"/>
</dbReference>
<dbReference type="Gene3D" id="3.30.1700.10">
    <property type="entry name" value="lpxc deacetylase, domain 2"/>
    <property type="match status" value="1"/>
</dbReference>
<comment type="similarity">
    <text evidence="12">Belongs to the LpxC family.</text>
</comment>
<dbReference type="Gene3D" id="3.30.230.20">
    <property type="entry name" value="lpxc deacetylase, domain 1"/>
    <property type="match status" value="1"/>
</dbReference>
<dbReference type="InterPro" id="IPR011334">
    <property type="entry name" value="UDP-acyl_GlcNac_deAcase_C"/>
</dbReference>
<dbReference type="PANTHER" id="PTHR33694:SF1">
    <property type="entry name" value="UDP-3-O-ACYL-N-ACETYLGLUCOSAMINE DEACETYLASE 1, MITOCHONDRIAL-RELATED"/>
    <property type="match status" value="1"/>
</dbReference>
<accession>S5XWK6</accession>
<sequence>MRFPQGRENRKIRRSKMQKTIARKAQFRGVGLHSGEPVLLTILPAPVNHGIVFVRTDLGRARIPARWDLVKPSQLCTLLENEDGVSVSTVEHVMAALAGTGLTNAVVEISGPEVPILDGSSAPFVRGIGDAGIREQDAVLRAIRVLRPVEVQHGEGFARLSPADSLEINFDIDFTDAAIGHQEKRLNMANGAFVRELMDSRTFCRLQDVEAMQKSGLALGGTFMNAVVIDGDKVLSPGGLRHEDEAVRHKMLDAMGDLALAGAPLLARYTGHRAGHAMTNKLLRALFAAPDAWEWVTLDKRQQKRLPGAGVIPKLAQMGELAVA</sequence>
<dbReference type="GO" id="GO:0046872">
    <property type="term" value="F:metal ion binding"/>
    <property type="evidence" value="ECO:0007669"/>
    <property type="project" value="UniProtKB-KW"/>
</dbReference>
<keyword evidence="5 12" id="KW-0444">Lipid biosynthesis</keyword>
<comment type="cofactor">
    <cofactor evidence="1 12">
        <name>Zn(2+)</name>
        <dbReference type="ChEBI" id="CHEBI:29105"/>
    </cofactor>
</comment>
<dbReference type="KEGG" id="pami:JCM7686_0691"/>
<dbReference type="GO" id="GO:0103117">
    <property type="term" value="F:UDP-3-O-acyl-N-acetylglucosamine deacetylase activity"/>
    <property type="evidence" value="ECO:0007669"/>
    <property type="project" value="UniProtKB-UniRule"/>
</dbReference>
<name>S5XWK6_PARAH</name>
<feature type="active site" description="Proton donor" evidence="12">
    <location>
        <position position="276"/>
    </location>
</feature>
<dbReference type="HAMAP" id="MF_00388">
    <property type="entry name" value="LpxC"/>
    <property type="match status" value="1"/>
</dbReference>
<evidence type="ECO:0000256" key="3">
    <source>
        <dbReference type="ARBA" id="ARBA00005002"/>
    </source>
</evidence>